<protein>
    <submittedName>
        <fullName evidence="1">Uncharacterized protein</fullName>
    </submittedName>
</protein>
<gene>
    <name evidence="1" type="ORF">Mal48_06170</name>
</gene>
<sequence length="86" mass="9547">MATSLSEIRSFEEQAITAICVDFNASVISAPVNLEMSSGSPILDEDFPQAVFFRMTPESLSLLEKRQLVIELVPVLGEQFSNCFNF</sequence>
<dbReference type="KEGG" id="tpol:Mal48_06170"/>
<name>A0A517QIE9_9PLAN</name>
<keyword evidence="2" id="KW-1185">Reference proteome</keyword>
<evidence type="ECO:0000313" key="2">
    <source>
        <dbReference type="Proteomes" id="UP000315724"/>
    </source>
</evidence>
<evidence type="ECO:0000313" key="1">
    <source>
        <dbReference type="EMBL" id="QDT31384.1"/>
    </source>
</evidence>
<dbReference type="Proteomes" id="UP000315724">
    <property type="component" value="Chromosome"/>
</dbReference>
<reference evidence="1 2" key="1">
    <citation type="submission" date="2019-02" db="EMBL/GenBank/DDBJ databases">
        <title>Deep-cultivation of Planctomycetes and their phenomic and genomic characterization uncovers novel biology.</title>
        <authorList>
            <person name="Wiegand S."/>
            <person name="Jogler M."/>
            <person name="Boedeker C."/>
            <person name="Pinto D."/>
            <person name="Vollmers J."/>
            <person name="Rivas-Marin E."/>
            <person name="Kohn T."/>
            <person name="Peeters S.H."/>
            <person name="Heuer A."/>
            <person name="Rast P."/>
            <person name="Oberbeckmann S."/>
            <person name="Bunk B."/>
            <person name="Jeske O."/>
            <person name="Meyerdierks A."/>
            <person name="Storesund J.E."/>
            <person name="Kallscheuer N."/>
            <person name="Luecker S."/>
            <person name="Lage O.M."/>
            <person name="Pohl T."/>
            <person name="Merkel B.J."/>
            <person name="Hornburger P."/>
            <person name="Mueller R.-W."/>
            <person name="Bruemmer F."/>
            <person name="Labrenz M."/>
            <person name="Spormann A.M."/>
            <person name="Op den Camp H."/>
            <person name="Overmann J."/>
            <person name="Amann R."/>
            <person name="Jetten M.S.M."/>
            <person name="Mascher T."/>
            <person name="Medema M.H."/>
            <person name="Devos D.P."/>
            <person name="Kaster A.-K."/>
            <person name="Ovreas L."/>
            <person name="Rohde M."/>
            <person name="Galperin M.Y."/>
            <person name="Jogler C."/>
        </authorList>
    </citation>
    <scope>NUCLEOTIDE SEQUENCE [LARGE SCALE GENOMIC DNA]</scope>
    <source>
        <strain evidence="1 2">Mal48</strain>
    </source>
</reference>
<dbReference type="RefSeq" id="WP_145195904.1">
    <property type="nucleotide sequence ID" value="NZ_CP036267.1"/>
</dbReference>
<dbReference type="EMBL" id="CP036267">
    <property type="protein sequence ID" value="QDT31384.1"/>
    <property type="molecule type" value="Genomic_DNA"/>
</dbReference>
<organism evidence="1 2">
    <name type="scientific">Thalassoglobus polymorphus</name>
    <dbReference type="NCBI Taxonomy" id="2527994"/>
    <lineage>
        <taxon>Bacteria</taxon>
        <taxon>Pseudomonadati</taxon>
        <taxon>Planctomycetota</taxon>
        <taxon>Planctomycetia</taxon>
        <taxon>Planctomycetales</taxon>
        <taxon>Planctomycetaceae</taxon>
        <taxon>Thalassoglobus</taxon>
    </lineage>
</organism>
<dbReference type="AlphaFoldDB" id="A0A517QIE9"/>
<accession>A0A517QIE9</accession>
<proteinExistence type="predicted"/>